<protein>
    <submittedName>
        <fullName evidence="2">Uncharacterized protein</fullName>
    </submittedName>
</protein>
<evidence type="ECO:0000313" key="2">
    <source>
        <dbReference type="EMBL" id="KMP03317.1"/>
    </source>
</evidence>
<evidence type="ECO:0000256" key="1">
    <source>
        <dbReference type="SAM" id="MobiDB-lite"/>
    </source>
</evidence>
<feature type="region of interest" description="Disordered" evidence="1">
    <location>
        <begin position="36"/>
        <end position="64"/>
    </location>
</feature>
<reference evidence="3" key="1">
    <citation type="journal article" date="2010" name="Genome Res.">
        <title>Population genomic sequencing of Coccidioides fungi reveals recent hybridization and transposon control.</title>
        <authorList>
            <person name="Neafsey D.E."/>
            <person name="Barker B.M."/>
            <person name="Sharpton T.J."/>
            <person name="Stajich J.E."/>
            <person name="Park D.J."/>
            <person name="Whiston E."/>
            <person name="Hung C.-Y."/>
            <person name="McMahan C."/>
            <person name="White J."/>
            <person name="Sykes S."/>
            <person name="Heiman D."/>
            <person name="Young S."/>
            <person name="Zeng Q."/>
            <person name="Abouelleil A."/>
            <person name="Aftuck L."/>
            <person name="Bessette D."/>
            <person name="Brown A."/>
            <person name="FitzGerald M."/>
            <person name="Lui A."/>
            <person name="Macdonald J.P."/>
            <person name="Priest M."/>
            <person name="Orbach M.J."/>
            <person name="Galgiani J.N."/>
            <person name="Kirkland T.N."/>
            <person name="Cole G.T."/>
            <person name="Birren B.W."/>
            <person name="Henn M.R."/>
            <person name="Taylor J.W."/>
            <person name="Rounsley S.D."/>
        </authorList>
    </citation>
    <scope>NUCLEOTIDE SEQUENCE [LARGE SCALE GENOMIC DNA]</scope>
    <source>
        <strain evidence="3">RMSCC 2394</strain>
    </source>
</reference>
<feature type="compositionally biased region" description="Basic and acidic residues" evidence="1">
    <location>
        <begin position="36"/>
        <end position="57"/>
    </location>
</feature>
<dbReference type="Proteomes" id="UP000054565">
    <property type="component" value="Unassembled WGS sequence"/>
</dbReference>
<gene>
    <name evidence="2" type="ORF">CIRG_03009</name>
</gene>
<proteinExistence type="predicted"/>
<accession>A0A0J7B0K5</accession>
<evidence type="ECO:0000313" key="3">
    <source>
        <dbReference type="Proteomes" id="UP000054565"/>
    </source>
</evidence>
<organism evidence="2 3">
    <name type="scientific">Coccidioides immitis RMSCC 2394</name>
    <dbReference type="NCBI Taxonomy" id="404692"/>
    <lineage>
        <taxon>Eukaryota</taxon>
        <taxon>Fungi</taxon>
        <taxon>Dikarya</taxon>
        <taxon>Ascomycota</taxon>
        <taxon>Pezizomycotina</taxon>
        <taxon>Eurotiomycetes</taxon>
        <taxon>Eurotiomycetidae</taxon>
        <taxon>Onygenales</taxon>
        <taxon>Onygenaceae</taxon>
        <taxon>Coccidioides</taxon>
    </lineage>
</organism>
<name>A0A0J7B0K5_COCIT</name>
<dbReference type="EMBL" id="DS028094">
    <property type="protein sequence ID" value="KMP03317.1"/>
    <property type="molecule type" value="Genomic_DNA"/>
</dbReference>
<dbReference type="AlphaFoldDB" id="A0A0J7B0K5"/>
<sequence length="166" mass="19435">MDNIEMMIPAELEPGSAELDEWKEYHYEEDRRLAKLKEEAKAAQQERESKRQDWGRQHRDKKPRGRTDIYWTGWVDPCVNGCLIVEWFVYAPSEERLPDIVKECETTAIANSRNNEIIRIGGKKERHKKDVGTGTNAEATVLQVYIEESCLKDGKTRSINWHQEMQ</sequence>